<organism evidence="3 4">
    <name type="scientific">Brevundimonas denitrificans</name>
    <dbReference type="NCBI Taxonomy" id="1443434"/>
    <lineage>
        <taxon>Bacteria</taxon>
        <taxon>Pseudomonadati</taxon>
        <taxon>Pseudomonadota</taxon>
        <taxon>Alphaproteobacteria</taxon>
        <taxon>Caulobacterales</taxon>
        <taxon>Caulobacteraceae</taxon>
        <taxon>Brevundimonas</taxon>
    </lineage>
</organism>
<gene>
    <name evidence="3" type="ORF">GCM10007859_25430</name>
</gene>
<evidence type="ECO:0000313" key="4">
    <source>
        <dbReference type="Proteomes" id="UP001156921"/>
    </source>
</evidence>
<feature type="signal peptide" evidence="1">
    <location>
        <begin position="1"/>
        <end position="19"/>
    </location>
</feature>
<dbReference type="InterPro" id="IPR031939">
    <property type="entry name" value="Adhesin_E-like"/>
</dbReference>
<reference evidence="4" key="1">
    <citation type="journal article" date="2019" name="Int. J. Syst. Evol. Microbiol.">
        <title>The Global Catalogue of Microorganisms (GCM) 10K type strain sequencing project: providing services to taxonomists for standard genome sequencing and annotation.</title>
        <authorList>
            <consortium name="The Broad Institute Genomics Platform"/>
            <consortium name="The Broad Institute Genome Sequencing Center for Infectious Disease"/>
            <person name="Wu L."/>
            <person name="Ma J."/>
        </authorList>
    </citation>
    <scope>NUCLEOTIDE SEQUENCE [LARGE SCALE GENOMIC DNA]</scope>
    <source>
        <strain evidence="4">NBRC 110107</strain>
    </source>
</reference>
<comment type="caution">
    <text evidence="3">The sequence shown here is derived from an EMBL/GenBank/DDBJ whole genome shotgun (WGS) entry which is preliminary data.</text>
</comment>
<dbReference type="RefSeq" id="WP_284223389.1">
    <property type="nucleotide sequence ID" value="NZ_BSOY01000075.1"/>
</dbReference>
<sequence length="144" mass="15614">MRVILAGLAILGFATPAAAETWHAFSRSANSAYMADVDSIVVEGDITRVQLAIVPLRGEAGDLSHTVDTYEFRCGPKQWRSTLSVEYGADGVESGRYPDESDWLNARDGTIPGILKEIACDGVRANPPHWPTIRAFVEARPPST</sequence>
<proteinExistence type="predicted"/>
<protein>
    <recommendedName>
        <fullName evidence="2">Surface-adhesin protein E-like domain-containing protein</fullName>
    </recommendedName>
</protein>
<dbReference type="EMBL" id="BSOY01000075">
    <property type="protein sequence ID" value="GLS02519.1"/>
    <property type="molecule type" value="Genomic_DNA"/>
</dbReference>
<evidence type="ECO:0000256" key="1">
    <source>
        <dbReference type="SAM" id="SignalP"/>
    </source>
</evidence>
<keyword evidence="1" id="KW-0732">Signal</keyword>
<feature type="domain" description="Surface-adhesin protein E-like" evidence="2">
    <location>
        <begin position="22"/>
        <end position="121"/>
    </location>
</feature>
<feature type="chain" id="PRO_5045122329" description="Surface-adhesin protein E-like domain-containing protein" evidence="1">
    <location>
        <begin position="20"/>
        <end position="144"/>
    </location>
</feature>
<keyword evidence="4" id="KW-1185">Reference proteome</keyword>
<dbReference type="Pfam" id="PF16747">
    <property type="entry name" value="Adhesin_E"/>
    <property type="match status" value="1"/>
</dbReference>
<dbReference type="Proteomes" id="UP001156921">
    <property type="component" value="Unassembled WGS sequence"/>
</dbReference>
<name>A0ABQ6BLJ5_9CAUL</name>
<evidence type="ECO:0000313" key="3">
    <source>
        <dbReference type="EMBL" id="GLS02519.1"/>
    </source>
</evidence>
<accession>A0ABQ6BLJ5</accession>
<evidence type="ECO:0000259" key="2">
    <source>
        <dbReference type="Pfam" id="PF16747"/>
    </source>
</evidence>